<evidence type="ECO:0000256" key="2">
    <source>
        <dbReference type="RuleBase" id="RU003457"/>
    </source>
</evidence>
<comment type="similarity">
    <text evidence="1 2">Belongs to the pirin family.</text>
</comment>
<gene>
    <name evidence="5" type="ORF">J2X05_001386</name>
</gene>
<keyword evidence="6" id="KW-1185">Reference proteome</keyword>
<dbReference type="CDD" id="cd02909">
    <property type="entry name" value="cupin_pirin_N"/>
    <property type="match status" value="1"/>
</dbReference>
<protein>
    <submittedName>
        <fullName evidence="5">Redox-sensitive bicupin YhaK (Pirin superfamily)</fullName>
    </submittedName>
</protein>
<evidence type="ECO:0000259" key="3">
    <source>
        <dbReference type="Pfam" id="PF02678"/>
    </source>
</evidence>
<dbReference type="InterPro" id="IPR011051">
    <property type="entry name" value="RmlC_Cupin_sf"/>
</dbReference>
<dbReference type="PANTHER" id="PTHR13903:SF8">
    <property type="entry name" value="PIRIN"/>
    <property type="match status" value="1"/>
</dbReference>
<dbReference type="InterPro" id="IPR008778">
    <property type="entry name" value="Pirin_C_dom"/>
</dbReference>
<feature type="domain" description="Pirin N-terminal" evidence="3">
    <location>
        <begin position="14"/>
        <end position="120"/>
    </location>
</feature>
<dbReference type="CDD" id="cd02247">
    <property type="entry name" value="cupin_pirin_C"/>
    <property type="match status" value="1"/>
</dbReference>
<organism evidence="5 6">
    <name type="scientific">Cellvibrio fibrivorans</name>
    <dbReference type="NCBI Taxonomy" id="126350"/>
    <lineage>
        <taxon>Bacteria</taxon>
        <taxon>Pseudomonadati</taxon>
        <taxon>Pseudomonadota</taxon>
        <taxon>Gammaproteobacteria</taxon>
        <taxon>Cellvibrionales</taxon>
        <taxon>Cellvibrionaceae</taxon>
        <taxon>Cellvibrio</taxon>
    </lineage>
</organism>
<dbReference type="Pfam" id="PF02678">
    <property type="entry name" value="Pirin"/>
    <property type="match status" value="1"/>
</dbReference>
<dbReference type="InterPro" id="IPR014710">
    <property type="entry name" value="RmlC-like_jellyroll"/>
</dbReference>
<accession>A0ABU1UW40</accession>
<dbReference type="SUPFAM" id="SSF51182">
    <property type="entry name" value="RmlC-like cupins"/>
    <property type="match status" value="1"/>
</dbReference>
<dbReference type="PANTHER" id="PTHR13903">
    <property type="entry name" value="PIRIN-RELATED"/>
    <property type="match status" value="1"/>
</dbReference>
<dbReference type="InterPro" id="IPR003829">
    <property type="entry name" value="Pirin_N_dom"/>
</dbReference>
<proteinExistence type="inferred from homology"/>
<dbReference type="Pfam" id="PF05726">
    <property type="entry name" value="Pirin_C"/>
    <property type="match status" value="1"/>
</dbReference>
<name>A0ABU1UW40_9GAMM</name>
<dbReference type="RefSeq" id="WP_310070416.1">
    <property type="nucleotide sequence ID" value="NZ_JAVDVX010000002.1"/>
</dbReference>
<dbReference type="PIRSF" id="PIRSF006232">
    <property type="entry name" value="Pirin"/>
    <property type="match status" value="1"/>
</dbReference>
<reference evidence="5 6" key="1">
    <citation type="submission" date="2023-07" db="EMBL/GenBank/DDBJ databases">
        <title>Sorghum-associated microbial communities from plants grown in Nebraska, USA.</title>
        <authorList>
            <person name="Schachtman D."/>
        </authorList>
    </citation>
    <scope>NUCLEOTIDE SEQUENCE [LARGE SCALE GENOMIC DNA]</scope>
    <source>
        <strain evidence="5 6">BE190</strain>
    </source>
</reference>
<evidence type="ECO:0000259" key="4">
    <source>
        <dbReference type="Pfam" id="PF05726"/>
    </source>
</evidence>
<sequence>MTLLIPPRVQDIGFTVKRLLPSRLQQRVGPFIFVDHMGPAHFDAGTTAGDVRQHPHIGLATVTYLFSGAMMHKDSLGFHQRIEPGAINLMTAGNGIVHSERLPDDVREKNTSVEGIQIWLALPTEVEDCEPSFAHYPAEVIPSINLPNMSVQVLIGKAFDVESPVKTASVTTYLDIALGADTQYSPDFPQQELAIYVVWGSVTVNGELVPEFHMAVLDKDSVIATVSGANIMLLGGEPLAGERFILWNFVASSREKVRAAAERWTNGGFAMVPGETDWIPLPTIS</sequence>
<feature type="domain" description="Pirin C-terminal" evidence="4">
    <location>
        <begin position="173"/>
        <end position="269"/>
    </location>
</feature>
<evidence type="ECO:0000313" key="6">
    <source>
        <dbReference type="Proteomes" id="UP001253595"/>
    </source>
</evidence>
<evidence type="ECO:0000313" key="5">
    <source>
        <dbReference type="EMBL" id="MDR7089380.1"/>
    </source>
</evidence>
<dbReference type="EMBL" id="JAVDVX010000002">
    <property type="protein sequence ID" value="MDR7089380.1"/>
    <property type="molecule type" value="Genomic_DNA"/>
</dbReference>
<comment type="caution">
    <text evidence="5">The sequence shown here is derived from an EMBL/GenBank/DDBJ whole genome shotgun (WGS) entry which is preliminary data.</text>
</comment>
<evidence type="ECO:0000256" key="1">
    <source>
        <dbReference type="ARBA" id="ARBA00008416"/>
    </source>
</evidence>
<dbReference type="InterPro" id="IPR012093">
    <property type="entry name" value="Pirin"/>
</dbReference>
<dbReference type="Gene3D" id="2.60.120.10">
    <property type="entry name" value="Jelly Rolls"/>
    <property type="match status" value="2"/>
</dbReference>
<dbReference type="Proteomes" id="UP001253595">
    <property type="component" value="Unassembled WGS sequence"/>
</dbReference>